<organism evidence="1 2">
    <name type="scientific">Caldicoprobacter faecalis</name>
    <dbReference type="NCBI Taxonomy" id="937334"/>
    <lineage>
        <taxon>Bacteria</taxon>
        <taxon>Bacillati</taxon>
        <taxon>Bacillota</taxon>
        <taxon>Clostridia</taxon>
        <taxon>Caldicoprobacterales</taxon>
        <taxon>Caldicoprobacteraceae</taxon>
        <taxon>Caldicoprobacter</taxon>
    </lineage>
</organism>
<keyword evidence="2" id="KW-1185">Reference proteome</keyword>
<gene>
    <name evidence="1" type="ORF">SAMN05444406_10652</name>
</gene>
<dbReference type="RefSeq" id="WP_092282073.1">
    <property type="nucleotide sequence ID" value="NZ_FOXR01000006.1"/>
</dbReference>
<dbReference type="AlphaFoldDB" id="A0A1I5U6D9"/>
<dbReference type="Proteomes" id="UP000198577">
    <property type="component" value="Unassembled WGS sequence"/>
</dbReference>
<sequence>MAENSNELTRPKNYMEDVVFKHLDSIIASTDCCRCQRCRMDIAAYALNQLPNKYVVTRKGEVYSKMLELQQQFEADVIIAIVKAIEVVKKNPRHDDEVLVEKNESKSEQVQ</sequence>
<proteinExistence type="predicted"/>
<name>A0A1I5U6D9_9FIRM</name>
<dbReference type="Pfam" id="PF10719">
    <property type="entry name" value="ComFB"/>
    <property type="match status" value="1"/>
</dbReference>
<evidence type="ECO:0000313" key="2">
    <source>
        <dbReference type="Proteomes" id="UP000198577"/>
    </source>
</evidence>
<dbReference type="OrthoDB" id="5616024at2"/>
<accession>A0A1I5U6D9</accession>
<dbReference type="STRING" id="937334.SAMN05444406_10652"/>
<protein>
    <submittedName>
        <fullName evidence="1">Competence protein ComFB</fullName>
    </submittedName>
</protein>
<dbReference type="EMBL" id="FOXR01000006">
    <property type="protein sequence ID" value="SFP90814.1"/>
    <property type="molecule type" value="Genomic_DNA"/>
</dbReference>
<reference evidence="1 2" key="1">
    <citation type="submission" date="2016-10" db="EMBL/GenBank/DDBJ databases">
        <authorList>
            <person name="de Groot N.N."/>
        </authorList>
    </citation>
    <scope>NUCLEOTIDE SEQUENCE [LARGE SCALE GENOMIC DNA]</scope>
    <source>
        <strain evidence="1 2">DSM 20678</strain>
    </source>
</reference>
<evidence type="ECO:0000313" key="1">
    <source>
        <dbReference type="EMBL" id="SFP90814.1"/>
    </source>
</evidence>
<dbReference type="InterPro" id="IPR019657">
    <property type="entry name" value="ComFB"/>
</dbReference>